<feature type="signal peptide" evidence="2">
    <location>
        <begin position="1"/>
        <end position="17"/>
    </location>
</feature>
<proteinExistence type="predicted"/>
<dbReference type="Proteomes" id="UP000240760">
    <property type="component" value="Unassembled WGS sequence"/>
</dbReference>
<protein>
    <submittedName>
        <fullName evidence="3">Uncharacterized protein</fullName>
    </submittedName>
</protein>
<dbReference type="AlphaFoldDB" id="A0A2T4C2H1"/>
<evidence type="ECO:0000313" key="3">
    <source>
        <dbReference type="EMBL" id="PTB75760.1"/>
    </source>
</evidence>
<reference evidence="3 4" key="1">
    <citation type="submission" date="2016-07" db="EMBL/GenBank/DDBJ databases">
        <title>Multiple horizontal gene transfer events from other fungi enriched the ability of initially mycotrophic Trichoderma (Ascomycota) to feed on dead plant biomass.</title>
        <authorList>
            <consortium name="DOE Joint Genome Institute"/>
            <person name="Aerts A."/>
            <person name="Atanasova L."/>
            <person name="Chenthamara K."/>
            <person name="Zhang J."/>
            <person name="Grujic M."/>
            <person name="Henrissat B."/>
            <person name="Kuo A."/>
            <person name="Salamov A."/>
            <person name="Lipzen A."/>
            <person name="Labutti K."/>
            <person name="Barry K."/>
            <person name="Miao Y."/>
            <person name="Rahimi M.J."/>
            <person name="Shen Q."/>
            <person name="Grigoriev I.V."/>
            <person name="Kubicek C.P."/>
            <person name="Druzhinina I.S."/>
        </authorList>
    </citation>
    <scope>NUCLEOTIDE SEQUENCE [LARGE SCALE GENOMIC DNA]</scope>
    <source>
        <strain evidence="3 4">ATCC 18648</strain>
    </source>
</reference>
<name>A0A2T4C2H1_TRILO</name>
<sequence>MFTYGSGMLFVVIGLSGGPAGLISLSADQLLNQLSSLPRQSDLSSTPREDTYDKYDFSATQSHLIEPCNTRSNSFHLMSSREKSDWTAVAQCLSPPALSPPAPSPLMQPIGIARE</sequence>
<feature type="compositionally biased region" description="Pro residues" evidence="1">
    <location>
        <begin position="97"/>
        <end position="106"/>
    </location>
</feature>
<feature type="region of interest" description="Disordered" evidence="1">
    <location>
        <begin position="94"/>
        <end position="115"/>
    </location>
</feature>
<feature type="chain" id="PRO_5015530811" evidence="2">
    <location>
        <begin position="18"/>
        <end position="115"/>
    </location>
</feature>
<accession>A0A2T4C2H1</accession>
<gene>
    <name evidence="3" type="ORF">M440DRAFT_1402287</name>
</gene>
<keyword evidence="2" id="KW-0732">Signal</keyword>
<evidence type="ECO:0000256" key="2">
    <source>
        <dbReference type="SAM" id="SignalP"/>
    </source>
</evidence>
<keyword evidence="4" id="KW-1185">Reference proteome</keyword>
<evidence type="ECO:0000256" key="1">
    <source>
        <dbReference type="SAM" id="MobiDB-lite"/>
    </source>
</evidence>
<organism evidence="3 4">
    <name type="scientific">Trichoderma longibrachiatum ATCC 18648</name>
    <dbReference type="NCBI Taxonomy" id="983965"/>
    <lineage>
        <taxon>Eukaryota</taxon>
        <taxon>Fungi</taxon>
        <taxon>Dikarya</taxon>
        <taxon>Ascomycota</taxon>
        <taxon>Pezizomycotina</taxon>
        <taxon>Sordariomycetes</taxon>
        <taxon>Hypocreomycetidae</taxon>
        <taxon>Hypocreales</taxon>
        <taxon>Hypocreaceae</taxon>
        <taxon>Trichoderma</taxon>
    </lineage>
</organism>
<dbReference type="EMBL" id="KZ679133">
    <property type="protein sequence ID" value="PTB75760.1"/>
    <property type="molecule type" value="Genomic_DNA"/>
</dbReference>
<evidence type="ECO:0000313" key="4">
    <source>
        <dbReference type="Proteomes" id="UP000240760"/>
    </source>
</evidence>